<keyword evidence="2" id="KW-1185">Reference proteome</keyword>
<dbReference type="InterPro" id="IPR023214">
    <property type="entry name" value="HAD_sf"/>
</dbReference>
<dbReference type="Gene3D" id="3.40.50.1000">
    <property type="entry name" value="HAD superfamily/HAD-like"/>
    <property type="match status" value="1"/>
</dbReference>
<dbReference type="SUPFAM" id="SSF56784">
    <property type="entry name" value="HAD-like"/>
    <property type="match status" value="1"/>
</dbReference>
<comment type="caution">
    <text evidence="1">The sequence shown here is derived from an EMBL/GenBank/DDBJ whole genome shotgun (WGS) entry which is preliminary data.</text>
</comment>
<dbReference type="STRING" id="1202772.A0A1V9YCT9"/>
<dbReference type="OrthoDB" id="198652at2759"/>
<dbReference type="InterPro" id="IPR010021">
    <property type="entry name" value="PGPP1/Gep4"/>
</dbReference>
<accession>A0A1V9YCT9</accession>
<proteinExistence type="predicted"/>
<dbReference type="PANTHER" id="PTHR19288">
    <property type="entry name" value="4-NITROPHENYLPHOSPHATASE-RELATED"/>
    <property type="match status" value="1"/>
</dbReference>
<protein>
    <submittedName>
        <fullName evidence="1">Uncharacterized protein</fullName>
    </submittedName>
</protein>
<dbReference type="Proteomes" id="UP000243579">
    <property type="component" value="Unassembled WGS sequence"/>
</dbReference>
<dbReference type="EMBL" id="JNBR01002138">
    <property type="protein sequence ID" value="OQR83508.1"/>
    <property type="molecule type" value="Genomic_DNA"/>
</dbReference>
<dbReference type="NCBIfam" id="TIGR01662">
    <property type="entry name" value="HAD-SF-IIIA"/>
    <property type="match status" value="1"/>
</dbReference>
<dbReference type="FunFam" id="3.40.50.1000:FF:000387">
    <property type="entry name" value="Predicted protein"/>
    <property type="match status" value="1"/>
</dbReference>
<organism evidence="1 2">
    <name type="scientific">Achlya hypogyna</name>
    <name type="common">Oomycete</name>
    <name type="synonym">Protoachlya hypogyna</name>
    <dbReference type="NCBI Taxonomy" id="1202772"/>
    <lineage>
        <taxon>Eukaryota</taxon>
        <taxon>Sar</taxon>
        <taxon>Stramenopiles</taxon>
        <taxon>Oomycota</taxon>
        <taxon>Saprolegniomycetes</taxon>
        <taxon>Saprolegniales</taxon>
        <taxon>Achlyaceae</taxon>
        <taxon>Achlya</taxon>
    </lineage>
</organism>
<reference evidence="1 2" key="1">
    <citation type="journal article" date="2014" name="Genome Biol. Evol.">
        <title>The secreted proteins of Achlya hypogyna and Thraustotheca clavata identify the ancestral oomycete secretome and reveal gene acquisitions by horizontal gene transfer.</title>
        <authorList>
            <person name="Misner I."/>
            <person name="Blouin N."/>
            <person name="Leonard G."/>
            <person name="Richards T.A."/>
            <person name="Lane C.E."/>
        </authorList>
    </citation>
    <scope>NUCLEOTIDE SEQUENCE [LARGE SCALE GENOMIC DNA]</scope>
    <source>
        <strain evidence="1 2">ATCC 48635</strain>
    </source>
</reference>
<dbReference type="GO" id="GO:0008962">
    <property type="term" value="F:phosphatidylglycerophosphatase activity"/>
    <property type="evidence" value="ECO:0007669"/>
    <property type="project" value="InterPro"/>
</dbReference>
<sequence>MKGLNLNGVTQFAHAVLKAPKLLVPHLSVKDINEIPFAKLQALGFKGVVFDKDNTLTVPYKHQIVDRVQGAVTECQTVFGYDRVVIFSNSAGSSEDAPLFTEARSIEEKLQIKVLCHGTKKPDGIDPLTSQMQVEPHELVMVGDRYSTDVLFGNSNGMLTIRTEQLSKEGESVLNLTMQVIEKTILARILARGIVAPDHALYKTE</sequence>
<dbReference type="GO" id="GO:0005737">
    <property type="term" value="C:cytoplasm"/>
    <property type="evidence" value="ECO:0007669"/>
    <property type="project" value="TreeGrafter"/>
</dbReference>
<dbReference type="NCBIfam" id="TIGR01668">
    <property type="entry name" value="YqeG_hyp_ppase"/>
    <property type="match status" value="1"/>
</dbReference>
<dbReference type="InterPro" id="IPR006549">
    <property type="entry name" value="HAD-SF_hydro_IIIA"/>
</dbReference>
<evidence type="ECO:0000313" key="1">
    <source>
        <dbReference type="EMBL" id="OQR83508.1"/>
    </source>
</evidence>
<dbReference type="InterPro" id="IPR027706">
    <property type="entry name" value="PGP_Pase"/>
</dbReference>
<name>A0A1V9YCT9_ACHHY</name>
<dbReference type="AlphaFoldDB" id="A0A1V9YCT9"/>
<dbReference type="InterPro" id="IPR036412">
    <property type="entry name" value="HAD-like_sf"/>
</dbReference>
<dbReference type="PANTHER" id="PTHR19288:SF25">
    <property type="entry name" value="PHOSPHATIDYLGLYCEROPHOSPHATASE GEP4, MITOCHONDRIAL"/>
    <property type="match status" value="1"/>
</dbReference>
<evidence type="ECO:0000313" key="2">
    <source>
        <dbReference type="Proteomes" id="UP000243579"/>
    </source>
</evidence>
<dbReference type="Pfam" id="PF09419">
    <property type="entry name" value="PGP_phosphatase"/>
    <property type="match status" value="1"/>
</dbReference>
<gene>
    <name evidence="1" type="ORF">ACHHYP_14616</name>
</gene>